<protein>
    <submittedName>
        <fullName evidence="1">Uncharacterized protein</fullName>
    </submittedName>
</protein>
<proteinExistence type="predicted"/>
<reference evidence="1 2" key="1">
    <citation type="submission" date="2017-10" db="EMBL/GenBank/DDBJ databases">
        <title>Draft genome of Chryseomicrobium casticus sp. nov.</title>
        <authorList>
            <person name="Chakraborty R."/>
            <person name="Saha T."/>
        </authorList>
    </citation>
    <scope>NUCLEOTIDE SEQUENCE [LARGE SCALE GENOMIC DNA]</scope>
    <source>
        <strain evidence="1 2">ET03</strain>
    </source>
</reference>
<dbReference type="Proteomes" id="UP000228680">
    <property type="component" value="Unassembled WGS sequence"/>
</dbReference>
<evidence type="ECO:0000313" key="2">
    <source>
        <dbReference type="Proteomes" id="UP000228680"/>
    </source>
</evidence>
<dbReference type="RefSeq" id="WP_100354267.1">
    <property type="nucleotide sequence ID" value="NZ_PCGR01000004.1"/>
</dbReference>
<dbReference type="AlphaFoldDB" id="A0A2M9EXC9"/>
<dbReference type="EMBL" id="PCGR01000004">
    <property type="protein sequence ID" value="PJK15861.1"/>
    <property type="molecule type" value="Genomic_DNA"/>
</dbReference>
<organism evidence="1 2">
    <name type="scientific">Chryseomicrobium excrementi</name>
    <dbReference type="NCBI Taxonomy" id="2041346"/>
    <lineage>
        <taxon>Bacteria</taxon>
        <taxon>Bacillati</taxon>
        <taxon>Bacillota</taxon>
        <taxon>Bacilli</taxon>
        <taxon>Bacillales</taxon>
        <taxon>Caryophanaceae</taxon>
        <taxon>Chryseomicrobium</taxon>
    </lineage>
</organism>
<dbReference type="OrthoDB" id="1954789at2"/>
<keyword evidence="2" id="KW-1185">Reference proteome</keyword>
<comment type="caution">
    <text evidence="1">The sequence shown here is derived from an EMBL/GenBank/DDBJ whole genome shotgun (WGS) entry which is preliminary data.</text>
</comment>
<gene>
    <name evidence="1" type="ORF">CQS04_11530</name>
</gene>
<name>A0A2M9EXC9_9BACL</name>
<accession>A0A2M9EXC9</accession>
<sequence>MRRHNKVLLLVVITPFIFWGCGTKKDLNETTVPSDFNFVLTYGEQGKQQVDTFENTVTKDLVKDGTISTKLTLTESDKIKLYELILEMKFMDDLVLVEDANCDTSSSRSTMLKIQMENEIKVINYDQFCNLTEDALKLIKFEDEVQSIISNYDEYKDLPKSNGSYE</sequence>
<evidence type="ECO:0000313" key="1">
    <source>
        <dbReference type="EMBL" id="PJK15861.1"/>
    </source>
</evidence>